<gene>
    <name evidence="2" type="ORF">LKACC12383_01419</name>
</gene>
<accession>A0A210P8X4</accession>
<evidence type="ECO:0000313" key="3">
    <source>
        <dbReference type="Proteomes" id="UP000196649"/>
    </source>
</evidence>
<feature type="transmembrane region" description="Helical" evidence="1">
    <location>
        <begin position="98"/>
        <end position="119"/>
    </location>
</feature>
<evidence type="ECO:0000256" key="1">
    <source>
        <dbReference type="SAM" id="Phobius"/>
    </source>
</evidence>
<name>A0A210P8X4_9LACO</name>
<keyword evidence="1" id="KW-0812">Transmembrane</keyword>
<feature type="transmembrane region" description="Helical" evidence="1">
    <location>
        <begin position="48"/>
        <end position="67"/>
    </location>
</feature>
<comment type="caution">
    <text evidence="2">The sequence shown here is derived from an EMBL/GenBank/DDBJ whole genome shotgun (WGS) entry which is preliminary data.</text>
</comment>
<dbReference type="Proteomes" id="UP000196649">
    <property type="component" value="Unassembled WGS sequence"/>
</dbReference>
<feature type="transmembrane region" description="Helical" evidence="1">
    <location>
        <begin position="175"/>
        <end position="194"/>
    </location>
</feature>
<feature type="transmembrane region" description="Helical" evidence="1">
    <location>
        <begin position="139"/>
        <end position="163"/>
    </location>
</feature>
<keyword evidence="1" id="KW-0472">Membrane</keyword>
<keyword evidence="1" id="KW-1133">Transmembrane helix</keyword>
<reference evidence="2 3" key="1">
    <citation type="submission" date="2017-03" db="EMBL/GenBank/DDBJ databases">
        <title>Genome sequence of Lactobacillus kimchii KACC 12383.</title>
        <authorList>
            <person name="Chun J."/>
        </authorList>
    </citation>
    <scope>NUCLEOTIDE SEQUENCE [LARGE SCALE GENOMIC DNA]</scope>
    <source>
        <strain evidence="2 3">KACC 12383</strain>
    </source>
</reference>
<evidence type="ECO:0000313" key="2">
    <source>
        <dbReference type="EMBL" id="OWF32929.1"/>
    </source>
</evidence>
<proteinExistence type="predicted"/>
<organism evidence="2 3">
    <name type="scientific">Companilactobacillus kimchii</name>
    <dbReference type="NCBI Taxonomy" id="2801452"/>
    <lineage>
        <taxon>Bacteria</taxon>
        <taxon>Bacillati</taxon>
        <taxon>Bacillota</taxon>
        <taxon>Bacilli</taxon>
        <taxon>Lactobacillales</taxon>
        <taxon>Lactobacillaceae</taxon>
        <taxon>Companilactobacillus</taxon>
    </lineage>
</organism>
<protein>
    <submittedName>
        <fullName evidence="2">Uncharacterized protein</fullName>
    </submittedName>
</protein>
<feature type="transmembrane region" description="Helical" evidence="1">
    <location>
        <begin position="214"/>
        <end position="237"/>
    </location>
</feature>
<feature type="transmembrane region" description="Helical" evidence="1">
    <location>
        <begin position="18"/>
        <end position="36"/>
    </location>
</feature>
<dbReference type="EMBL" id="MXAL01000006">
    <property type="protein sequence ID" value="OWF32929.1"/>
    <property type="molecule type" value="Genomic_DNA"/>
</dbReference>
<dbReference type="RefSeq" id="WP_054642942.1">
    <property type="nucleotide sequence ID" value="NZ_LNUB01000037.1"/>
</dbReference>
<dbReference type="AlphaFoldDB" id="A0A210P8X4"/>
<sequence>MNSVLGVSKYLIWNKFKLMSFILLVNIIELVLLVPLDWGSMFSQNYPLGKVIFSSLIVYLLGALFLIRENEQVFLNSKYSLIPVTEIKIYFSNLITTFLTYLYFWILETSIFLTAFWIIDNNSLIFHLQSIVKMGQIGLIIKAITMSLLAIILIWTLSTFVHLVSQLLPLQNQKLTTIIFYLLVAVLIFYIGYINIWNLDTMRVDWYIEVKNRIFGRTVEFDLFGIVTLTVLNIMILKKYSSIK</sequence>